<feature type="transmembrane region" description="Helical" evidence="2">
    <location>
        <begin position="185"/>
        <end position="206"/>
    </location>
</feature>
<gene>
    <name evidence="3" type="ORF">SISNIDRAFT_495923</name>
</gene>
<sequence>MSTVDAVGEPAISDIPAASRTRYRTVSTMAGPLRQTAEPRREPAHHHLQAIPGSLDGISRTPSPQYLELQNLGWRNIDSNGPDPIIPLFRPSESNMPHDSLVKINDIPVIVFALMVCIWKAPYPSIIKSDFLFRLSTCLLSLGPLISVAGLAAYAFTLPTPPRYHNFGRRPLHWPNGQRATTFNMYWRVIIPFVLISSALVGFTLSRHQGIGMRRRIDPADSVSMKGFSRNTDWATWEAGSNTETDVPHSTAPSISLSMRKEAARAGARRIQSRHPKESNAKRSITPPLVFQMMTREGRGTARMFCVDNEIWNAKKRIQESKKNTDRLFWAVMEQTSLMPHPKKKKRAAPVIDLNIARTPYTSYSR</sequence>
<accession>A0A164TXQ4</accession>
<proteinExistence type="predicted"/>
<dbReference type="EMBL" id="KV419409">
    <property type="protein sequence ID" value="KZS92729.1"/>
    <property type="molecule type" value="Genomic_DNA"/>
</dbReference>
<evidence type="ECO:0000256" key="1">
    <source>
        <dbReference type="SAM" id="MobiDB-lite"/>
    </source>
</evidence>
<organism evidence="3 4">
    <name type="scientific">Sistotremastrum niveocremeum HHB9708</name>
    <dbReference type="NCBI Taxonomy" id="1314777"/>
    <lineage>
        <taxon>Eukaryota</taxon>
        <taxon>Fungi</taxon>
        <taxon>Dikarya</taxon>
        <taxon>Basidiomycota</taxon>
        <taxon>Agaricomycotina</taxon>
        <taxon>Agaricomycetes</taxon>
        <taxon>Sistotremastrales</taxon>
        <taxon>Sistotremastraceae</taxon>
        <taxon>Sertulicium</taxon>
        <taxon>Sertulicium niveocremeum</taxon>
    </lineage>
</organism>
<keyword evidence="4" id="KW-1185">Reference proteome</keyword>
<reference evidence="3 4" key="1">
    <citation type="journal article" date="2016" name="Mol. Biol. Evol.">
        <title>Comparative Genomics of Early-Diverging Mushroom-Forming Fungi Provides Insights into the Origins of Lignocellulose Decay Capabilities.</title>
        <authorList>
            <person name="Nagy L.G."/>
            <person name="Riley R."/>
            <person name="Tritt A."/>
            <person name="Adam C."/>
            <person name="Daum C."/>
            <person name="Floudas D."/>
            <person name="Sun H."/>
            <person name="Yadav J.S."/>
            <person name="Pangilinan J."/>
            <person name="Larsson K.H."/>
            <person name="Matsuura K."/>
            <person name="Barry K."/>
            <person name="Labutti K."/>
            <person name="Kuo R."/>
            <person name="Ohm R.A."/>
            <person name="Bhattacharya S.S."/>
            <person name="Shirouzu T."/>
            <person name="Yoshinaga Y."/>
            <person name="Martin F.M."/>
            <person name="Grigoriev I.V."/>
            <person name="Hibbett D.S."/>
        </authorList>
    </citation>
    <scope>NUCLEOTIDE SEQUENCE [LARGE SCALE GENOMIC DNA]</scope>
    <source>
        <strain evidence="3 4">HHB9708</strain>
    </source>
</reference>
<dbReference type="Proteomes" id="UP000076722">
    <property type="component" value="Unassembled WGS sequence"/>
</dbReference>
<evidence type="ECO:0000313" key="4">
    <source>
        <dbReference type="Proteomes" id="UP000076722"/>
    </source>
</evidence>
<keyword evidence="2" id="KW-1133">Transmembrane helix</keyword>
<dbReference type="AlphaFoldDB" id="A0A164TXQ4"/>
<protein>
    <submittedName>
        <fullName evidence="3">Uncharacterized protein</fullName>
    </submittedName>
</protein>
<evidence type="ECO:0000256" key="2">
    <source>
        <dbReference type="SAM" id="Phobius"/>
    </source>
</evidence>
<evidence type="ECO:0000313" key="3">
    <source>
        <dbReference type="EMBL" id="KZS92729.1"/>
    </source>
</evidence>
<keyword evidence="2" id="KW-0472">Membrane</keyword>
<name>A0A164TXQ4_9AGAM</name>
<feature type="region of interest" description="Disordered" evidence="1">
    <location>
        <begin position="264"/>
        <end position="283"/>
    </location>
</feature>
<feature type="transmembrane region" description="Helical" evidence="2">
    <location>
        <begin position="131"/>
        <end position="156"/>
    </location>
</feature>
<keyword evidence="2" id="KW-0812">Transmembrane</keyword>